<dbReference type="PROSITE" id="PS51819">
    <property type="entry name" value="VOC"/>
    <property type="match status" value="1"/>
</dbReference>
<evidence type="ECO:0000313" key="2">
    <source>
        <dbReference type="EMBL" id="MEQ4482866.1"/>
    </source>
</evidence>
<comment type="caution">
    <text evidence="2">The sequence shown here is derived from an EMBL/GenBank/DDBJ whole genome shotgun (WGS) entry which is preliminary data.</text>
</comment>
<organism evidence="2 3">
    <name type="scientific">Cohnella silvisoli</name>
    <dbReference type="NCBI Taxonomy" id="2873699"/>
    <lineage>
        <taxon>Bacteria</taxon>
        <taxon>Bacillati</taxon>
        <taxon>Bacillota</taxon>
        <taxon>Bacilli</taxon>
        <taxon>Bacillales</taxon>
        <taxon>Paenibacillaceae</taxon>
        <taxon>Cohnella</taxon>
    </lineage>
</organism>
<feature type="domain" description="VOC" evidence="1">
    <location>
        <begin position="130"/>
        <end position="253"/>
    </location>
</feature>
<protein>
    <submittedName>
        <fullName evidence="2">VOC family protein</fullName>
    </submittedName>
</protein>
<dbReference type="Pfam" id="PF00903">
    <property type="entry name" value="Glyoxalase"/>
    <property type="match status" value="1"/>
</dbReference>
<dbReference type="InterPro" id="IPR029068">
    <property type="entry name" value="Glyas_Bleomycin-R_OHBP_Dase"/>
</dbReference>
<dbReference type="RefSeq" id="WP_232185568.1">
    <property type="nucleotide sequence ID" value="NZ_JAIOAP010000005.1"/>
</dbReference>
<proteinExistence type="predicted"/>
<gene>
    <name evidence="2" type="ORF">QJS35_10700</name>
</gene>
<evidence type="ECO:0000259" key="1">
    <source>
        <dbReference type="PROSITE" id="PS51819"/>
    </source>
</evidence>
<dbReference type="EMBL" id="JASKHM010000005">
    <property type="protein sequence ID" value="MEQ4482866.1"/>
    <property type="molecule type" value="Genomic_DNA"/>
</dbReference>
<dbReference type="SUPFAM" id="SSF54593">
    <property type="entry name" value="Glyoxalase/Bleomycin resistance protein/Dihydroxybiphenyl dioxygenase"/>
    <property type="match status" value="2"/>
</dbReference>
<dbReference type="InterPro" id="IPR037523">
    <property type="entry name" value="VOC_core"/>
</dbReference>
<dbReference type="Proteomes" id="UP001493487">
    <property type="component" value="Unassembled WGS sequence"/>
</dbReference>
<dbReference type="InterPro" id="IPR004360">
    <property type="entry name" value="Glyas_Fos-R_dOase_dom"/>
</dbReference>
<evidence type="ECO:0000313" key="3">
    <source>
        <dbReference type="Proteomes" id="UP001493487"/>
    </source>
</evidence>
<reference evidence="2 3" key="1">
    <citation type="journal article" date="2023" name="Genome Announc.">
        <title>Pan-Genome Analyses of the Genus Cohnella and Proposal of the Novel Species Cohnella silvisoli sp. nov., Isolated from Forest Soil.</title>
        <authorList>
            <person name="Wang C."/>
            <person name="Mao L."/>
            <person name="Bao G."/>
            <person name="Zhu H."/>
        </authorList>
    </citation>
    <scope>NUCLEOTIDE SEQUENCE [LARGE SCALE GENOMIC DNA]</scope>
    <source>
        <strain evidence="2 3">NL03-T5-1</strain>
    </source>
</reference>
<name>A0ABV1KSD2_9BACL</name>
<keyword evidence="3" id="KW-1185">Reference proteome</keyword>
<sequence length="256" mass="28939">MSHPILPFIPAVFVPVKDLKRSTEWYADLLGRQIAPQPGQEDHGIYIFNLEGTQIILDSNTWGSPPMIMFGSDDIDASHAFCEEHPHETVTDVFRDEFVSVFHVNSHMICQTNRDLDLPKAKPAHSLLGGMSRIFIHADNLQDTIGWYEAFVGRSTEPDVKFGELPYIRMDRGAHLLIDDNRLSQSPRKFYEQLQLDMRVNPIAIIDTPDLTAALDHVRSKGAVADKGIESRLGVRFFLFHDPDGNALMVCEKVSR</sequence>
<accession>A0ABV1KSD2</accession>
<dbReference type="Gene3D" id="3.10.180.10">
    <property type="entry name" value="2,3-Dihydroxybiphenyl 1,2-Dioxygenase, domain 1"/>
    <property type="match status" value="2"/>
</dbReference>